<dbReference type="OrthoDB" id="9811413at2"/>
<accession>A0A0P6XEF8</accession>
<organism evidence="4 5">
    <name type="scientific">Herpetosiphon geysericola</name>
    <dbReference type="NCBI Taxonomy" id="70996"/>
    <lineage>
        <taxon>Bacteria</taxon>
        <taxon>Bacillati</taxon>
        <taxon>Chloroflexota</taxon>
        <taxon>Chloroflexia</taxon>
        <taxon>Herpetosiphonales</taxon>
        <taxon>Herpetosiphonaceae</taxon>
        <taxon>Herpetosiphon</taxon>
    </lineage>
</organism>
<dbReference type="Pfam" id="PF05163">
    <property type="entry name" value="DinB"/>
    <property type="match status" value="1"/>
</dbReference>
<keyword evidence="2 3" id="KW-0479">Metal-binding</keyword>
<dbReference type="RefSeq" id="WP_054536795.1">
    <property type="nucleotide sequence ID" value="NZ_LGKP01000035.1"/>
</dbReference>
<reference evidence="4 5" key="1">
    <citation type="submission" date="2015-07" db="EMBL/GenBank/DDBJ databases">
        <title>Whole genome sequence of Herpetosiphon geysericola DSM 7119.</title>
        <authorList>
            <person name="Hemp J."/>
            <person name="Ward L.M."/>
            <person name="Pace L.A."/>
            <person name="Fischer W.W."/>
        </authorList>
    </citation>
    <scope>NUCLEOTIDE SEQUENCE [LARGE SCALE GENOMIC DNA]</scope>
    <source>
        <strain evidence="4 5">DSM 7119</strain>
    </source>
</reference>
<dbReference type="STRING" id="70996.SE18_22960"/>
<evidence type="ECO:0000256" key="1">
    <source>
        <dbReference type="ARBA" id="ARBA00008635"/>
    </source>
</evidence>
<dbReference type="SUPFAM" id="SSF109854">
    <property type="entry name" value="DinB/YfiT-like putative metalloenzymes"/>
    <property type="match status" value="1"/>
</dbReference>
<sequence length="167" mass="18501">MNGVLFDSFQHNSWATKVLLKVCSQLSAEQLATTAVGSYGNIIATFNHIILSDARYLHHLSGNAPEWLLNRDLSNDFAVLEARADEAANNWQQFFTQPVDGEQLTILVSGDYEIHAGALIAQALHHSNIHREQICAILTSLGIEPPDIQPWAYAHETGRGRDLPSEQ</sequence>
<dbReference type="Gene3D" id="1.20.120.450">
    <property type="entry name" value="dinb family like domain"/>
    <property type="match status" value="1"/>
</dbReference>
<dbReference type="AlphaFoldDB" id="A0A0P6XEF8"/>
<evidence type="ECO:0008006" key="6">
    <source>
        <dbReference type="Google" id="ProtNLM"/>
    </source>
</evidence>
<dbReference type="EMBL" id="LGKP01000035">
    <property type="protein sequence ID" value="KPL81489.1"/>
    <property type="molecule type" value="Genomic_DNA"/>
</dbReference>
<evidence type="ECO:0000313" key="4">
    <source>
        <dbReference type="EMBL" id="KPL81489.1"/>
    </source>
</evidence>
<evidence type="ECO:0000256" key="2">
    <source>
        <dbReference type="ARBA" id="ARBA00022723"/>
    </source>
</evidence>
<feature type="binding site" evidence="3">
    <location>
        <position position="48"/>
    </location>
    <ligand>
        <name>a divalent metal cation</name>
        <dbReference type="ChEBI" id="CHEBI:60240"/>
    </ligand>
</feature>
<evidence type="ECO:0000313" key="5">
    <source>
        <dbReference type="Proteomes" id="UP000050277"/>
    </source>
</evidence>
<dbReference type="InterPro" id="IPR034660">
    <property type="entry name" value="DinB/YfiT-like"/>
</dbReference>
<name>A0A0P6XEF8_9CHLR</name>
<protein>
    <recommendedName>
        <fullName evidence="6">Damage-inducible protein DinB</fullName>
    </recommendedName>
</protein>
<comment type="similarity">
    <text evidence="1">Belongs to the DinB family.</text>
</comment>
<feature type="binding site" evidence="3">
    <location>
        <position position="130"/>
    </location>
    <ligand>
        <name>a divalent metal cation</name>
        <dbReference type="ChEBI" id="CHEBI:60240"/>
    </ligand>
</feature>
<dbReference type="InterPro" id="IPR007837">
    <property type="entry name" value="DinB"/>
</dbReference>
<evidence type="ECO:0000256" key="3">
    <source>
        <dbReference type="PIRSR" id="PIRSR607837-1"/>
    </source>
</evidence>
<dbReference type="PANTHER" id="PTHR37302">
    <property type="entry name" value="SLR1116 PROTEIN"/>
    <property type="match status" value="1"/>
</dbReference>
<proteinExistence type="inferred from homology"/>
<dbReference type="PANTHER" id="PTHR37302:SF3">
    <property type="entry name" value="DAMAGE-INDUCIBLE PROTEIN DINB"/>
    <property type="match status" value="1"/>
</dbReference>
<comment type="caution">
    <text evidence="4">The sequence shown here is derived from an EMBL/GenBank/DDBJ whole genome shotgun (WGS) entry which is preliminary data.</text>
</comment>
<feature type="binding site" evidence="3">
    <location>
        <position position="126"/>
    </location>
    <ligand>
        <name>a divalent metal cation</name>
        <dbReference type="ChEBI" id="CHEBI:60240"/>
    </ligand>
</feature>
<dbReference type="GO" id="GO:0046872">
    <property type="term" value="F:metal ion binding"/>
    <property type="evidence" value="ECO:0007669"/>
    <property type="project" value="UniProtKB-KW"/>
</dbReference>
<keyword evidence="5" id="KW-1185">Reference proteome</keyword>
<gene>
    <name evidence="4" type="ORF">SE18_22960</name>
</gene>
<dbReference type="Proteomes" id="UP000050277">
    <property type="component" value="Unassembled WGS sequence"/>
</dbReference>